<protein>
    <submittedName>
        <fullName evidence="1">Uncharacterized protein</fullName>
    </submittedName>
</protein>
<gene>
    <name evidence="1" type="ORF">UU93_C0003G0007</name>
</gene>
<evidence type="ECO:0000313" key="1">
    <source>
        <dbReference type="EMBL" id="KKS32999.1"/>
    </source>
</evidence>
<evidence type="ECO:0000313" key="2">
    <source>
        <dbReference type="Proteomes" id="UP000034160"/>
    </source>
</evidence>
<comment type="caution">
    <text evidence="1">The sequence shown here is derived from an EMBL/GenBank/DDBJ whole genome shotgun (WGS) entry which is preliminary data.</text>
</comment>
<dbReference type="AlphaFoldDB" id="A0A0G0Y8G1"/>
<dbReference type="EMBL" id="LCCN01000003">
    <property type="protein sequence ID" value="KKS32999.1"/>
    <property type="molecule type" value="Genomic_DNA"/>
</dbReference>
<dbReference type="STRING" id="1618356.UU93_C0003G0007"/>
<sequence length="128" mass="14389">MSEQGSFGKSEKLQMVGLGLHIATGLDDWVTDDETVMLDQTCPGINLITPDLPGPRQSLSILVHNSVPDEYVQFVVLHELREGEFIHVDEMSKAEAHNEAKKITDDEARRELGRGFNAYKDWEHNVSI</sequence>
<reference evidence="1 2" key="1">
    <citation type="journal article" date="2015" name="Nature">
        <title>rRNA introns, odd ribosomes, and small enigmatic genomes across a large radiation of phyla.</title>
        <authorList>
            <person name="Brown C.T."/>
            <person name="Hug L.A."/>
            <person name="Thomas B.C."/>
            <person name="Sharon I."/>
            <person name="Castelle C.J."/>
            <person name="Singh A."/>
            <person name="Wilkins M.J."/>
            <person name="Williams K.H."/>
            <person name="Banfield J.F."/>
        </authorList>
    </citation>
    <scope>NUCLEOTIDE SEQUENCE [LARGE SCALE GENOMIC DNA]</scope>
</reference>
<organism evidence="1 2">
    <name type="scientific">Candidatus Amesbacteria bacterium GW2011_GWA2_42_12</name>
    <dbReference type="NCBI Taxonomy" id="1618356"/>
    <lineage>
        <taxon>Bacteria</taxon>
        <taxon>Candidatus Amesiibacteriota</taxon>
    </lineage>
</organism>
<dbReference type="Proteomes" id="UP000034160">
    <property type="component" value="Unassembled WGS sequence"/>
</dbReference>
<proteinExistence type="predicted"/>
<name>A0A0G0Y8G1_9BACT</name>
<accession>A0A0G0Y8G1</accession>